<proteinExistence type="predicted"/>
<name>A0A0H5C8J8_CYBJN</name>
<evidence type="ECO:0000313" key="1">
    <source>
        <dbReference type="EMBL" id="CEP24332.1"/>
    </source>
</evidence>
<organism evidence="1 2">
    <name type="scientific">Cyberlindnera jadinii (strain ATCC 18201 / CBS 1600 / BCRC 20928 / JCM 3617 / NBRC 0987 / NRRL Y-1542)</name>
    <name type="common">Torula yeast</name>
    <name type="synonym">Candida utilis</name>
    <dbReference type="NCBI Taxonomy" id="983966"/>
    <lineage>
        <taxon>Eukaryota</taxon>
        <taxon>Fungi</taxon>
        <taxon>Dikarya</taxon>
        <taxon>Ascomycota</taxon>
        <taxon>Saccharomycotina</taxon>
        <taxon>Saccharomycetes</taxon>
        <taxon>Phaffomycetales</taxon>
        <taxon>Phaffomycetaceae</taxon>
        <taxon>Cyberlindnera</taxon>
    </lineage>
</organism>
<evidence type="ECO:0000313" key="2">
    <source>
        <dbReference type="Proteomes" id="UP000038830"/>
    </source>
</evidence>
<dbReference type="EMBL" id="CDQK01000006">
    <property type="protein sequence ID" value="CEP24332.1"/>
    <property type="molecule type" value="Genomic_DNA"/>
</dbReference>
<dbReference type="Proteomes" id="UP000038830">
    <property type="component" value="Unassembled WGS sequence"/>
</dbReference>
<gene>
    <name evidence="1" type="ORF">BN1211_5130</name>
</gene>
<dbReference type="AlphaFoldDB" id="A0A0H5C8J8"/>
<accession>A0A0H5C8J8</accession>
<protein>
    <submittedName>
        <fullName evidence="1">Uncharacterized protein</fullName>
    </submittedName>
</protein>
<sequence length="167" mass="18794">MSLPDSDIVMSLSPRMIDMLACVKKKISASPMAEKRLLKDHLNECKHHFHTCIELFNSLESNFSFNMGNVISDLRRRLVEFNMCHQDMMSDTSWYQGVDFSAELQTQTVTDVEDCEANETSVADKPSSNGDTVLLPRLTFDSTLHGGRTSLRSFLLDTAKSLINEGI</sequence>
<reference evidence="2" key="1">
    <citation type="journal article" date="2015" name="J. Biotechnol.">
        <title>The structure of the Cyberlindnera jadinii genome and its relation to Candida utilis analyzed by the occurrence of single nucleotide polymorphisms.</title>
        <authorList>
            <person name="Rupp O."/>
            <person name="Brinkrolf K."/>
            <person name="Buerth C."/>
            <person name="Kunigo M."/>
            <person name="Schneider J."/>
            <person name="Jaenicke S."/>
            <person name="Goesmann A."/>
            <person name="Puehler A."/>
            <person name="Jaeger K.-E."/>
            <person name="Ernst J.F."/>
        </authorList>
    </citation>
    <scope>NUCLEOTIDE SEQUENCE [LARGE SCALE GENOMIC DNA]</scope>
    <source>
        <strain evidence="2">ATCC 18201 / CBS 1600 / BCRC 20928 / JCM 3617 / NBRC 0987 / NRRL Y-1542</strain>
    </source>
</reference>